<sequence length="96" mass="10840">KQGRARKFQAILPLRGKVINTAKAKMADILKNEEINTMIYNIGPGVGADFSIEDANYDKIIIMTDPDTDGAHIHTLLLTFFYRYIRTLVEAGHVYI</sequence>
<evidence type="ECO:0000259" key="4">
    <source>
        <dbReference type="PROSITE" id="PS50880"/>
    </source>
</evidence>
<feature type="non-terminal residue" evidence="5">
    <location>
        <position position="1"/>
    </location>
</feature>
<dbReference type="Proteomes" id="UP000214939">
    <property type="component" value="Unassembled WGS sequence"/>
</dbReference>
<gene>
    <name evidence="5" type="ORF">A5N45_13155</name>
</gene>
<dbReference type="InterPro" id="IPR013759">
    <property type="entry name" value="Topo_IIA_B_C"/>
</dbReference>
<evidence type="ECO:0000313" key="6">
    <source>
        <dbReference type="Proteomes" id="UP000214939"/>
    </source>
</evidence>
<dbReference type="PROSITE" id="PS50880">
    <property type="entry name" value="TOPRIM"/>
    <property type="match status" value="1"/>
</dbReference>
<dbReference type="GO" id="GO:0005524">
    <property type="term" value="F:ATP binding"/>
    <property type="evidence" value="ECO:0007669"/>
    <property type="project" value="InterPro"/>
</dbReference>
<dbReference type="Gene3D" id="3.40.50.670">
    <property type="match status" value="1"/>
</dbReference>
<dbReference type="PANTHER" id="PTHR45866">
    <property type="entry name" value="DNA GYRASE/TOPOISOMERASE SUBUNIT B"/>
    <property type="match status" value="1"/>
</dbReference>
<dbReference type="InterPro" id="IPR006171">
    <property type="entry name" value="TOPRIM_dom"/>
</dbReference>
<dbReference type="GO" id="GO:0034335">
    <property type="term" value="F:DNA negative supercoiling activity"/>
    <property type="evidence" value="ECO:0007669"/>
    <property type="project" value="UniProtKB-ARBA"/>
</dbReference>
<feature type="non-terminal residue" evidence="5">
    <location>
        <position position="96"/>
    </location>
</feature>
<evidence type="ECO:0000256" key="1">
    <source>
        <dbReference type="ARBA" id="ARBA00000185"/>
    </source>
</evidence>
<accession>A0AA44S5D1</accession>
<feature type="domain" description="Toprim" evidence="4">
    <location>
        <begin position="1"/>
        <end position="96"/>
    </location>
</feature>
<evidence type="ECO:0000313" key="5">
    <source>
        <dbReference type="EMBL" id="OYL19105.1"/>
    </source>
</evidence>
<name>A0AA44S5D1_STREE</name>
<comment type="catalytic activity">
    <reaction evidence="1">
        <text>ATP-dependent breakage, passage and rejoining of double-stranded DNA.</text>
        <dbReference type="EC" id="5.6.2.2"/>
    </reaction>
</comment>
<dbReference type="GO" id="GO:0003677">
    <property type="term" value="F:DNA binding"/>
    <property type="evidence" value="ECO:0007669"/>
    <property type="project" value="InterPro"/>
</dbReference>
<organism evidence="5 6">
    <name type="scientific">Streptococcus pneumoniae</name>
    <dbReference type="NCBI Taxonomy" id="1313"/>
    <lineage>
        <taxon>Bacteria</taxon>
        <taxon>Bacillati</taxon>
        <taxon>Bacillota</taxon>
        <taxon>Bacilli</taxon>
        <taxon>Lactobacillales</taxon>
        <taxon>Streptococcaceae</taxon>
        <taxon>Streptococcus</taxon>
    </lineage>
</organism>
<protein>
    <recommendedName>
        <fullName evidence="2">DNA topoisomerase (ATP-hydrolyzing)</fullName>
        <ecNumber evidence="2">5.6.2.2</ecNumber>
    </recommendedName>
</protein>
<comment type="caution">
    <text evidence="5">The sequence shown here is derived from an EMBL/GenBank/DDBJ whole genome shotgun (WGS) entry which is preliminary data.</text>
</comment>
<dbReference type="PANTHER" id="PTHR45866:SF12">
    <property type="entry name" value="DNA TOPOISOMERASE 4 SUBUNIT B"/>
    <property type="match status" value="1"/>
</dbReference>
<dbReference type="AlphaFoldDB" id="A0AA44S5D1"/>
<reference evidence="5 6" key="1">
    <citation type="submission" date="2017-07" db="EMBL/GenBank/DDBJ databases">
        <title>Invasive disease caused simultaneously by more than one serotype of Streptococcus pneumoniae, South Africa.</title>
        <authorList>
            <person name="Ndlangisa K."/>
            <person name="Du Plessis M."/>
            <person name="Von Gottberg A."/>
        </authorList>
    </citation>
    <scope>NUCLEOTIDE SEQUENCE [LARGE SCALE GENOMIC DNA]</scope>
    <source>
        <strain evidence="5 6">8227-15B</strain>
    </source>
</reference>
<dbReference type="EMBL" id="NNBW01000539">
    <property type="protein sequence ID" value="OYL19105.1"/>
    <property type="molecule type" value="Genomic_DNA"/>
</dbReference>
<dbReference type="SUPFAM" id="SSF56719">
    <property type="entry name" value="Type II DNA topoisomerase"/>
    <property type="match status" value="1"/>
</dbReference>
<dbReference type="InterPro" id="IPR013760">
    <property type="entry name" value="Topo_IIA-like_dom_sf"/>
</dbReference>
<keyword evidence="3" id="KW-0413">Isomerase</keyword>
<dbReference type="Pfam" id="PF01751">
    <property type="entry name" value="Toprim"/>
    <property type="match status" value="1"/>
</dbReference>
<evidence type="ECO:0000256" key="2">
    <source>
        <dbReference type="ARBA" id="ARBA00012895"/>
    </source>
</evidence>
<proteinExistence type="predicted"/>
<dbReference type="EC" id="5.6.2.2" evidence="2"/>
<dbReference type="RefSeq" id="WP_261764367.1">
    <property type="nucleotide sequence ID" value="NZ_NNBW01000539.1"/>
</dbReference>
<dbReference type="GO" id="GO:0006265">
    <property type="term" value="P:DNA topological change"/>
    <property type="evidence" value="ECO:0007669"/>
    <property type="project" value="InterPro"/>
</dbReference>
<evidence type="ECO:0000256" key="3">
    <source>
        <dbReference type="ARBA" id="ARBA00023235"/>
    </source>
</evidence>